<feature type="compositionally biased region" description="Low complexity" evidence="1">
    <location>
        <begin position="32"/>
        <end position="45"/>
    </location>
</feature>
<feature type="region of interest" description="Disordered" evidence="1">
    <location>
        <begin position="1"/>
        <end position="45"/>
    </location>
</feature>
<dbReference type="EMBL" id="JBHMFI010000001">
    <property type="protein sequence ID" value="MFB9072378.1"/>
    <property type="molecule type" value="Genomic_DNA"/>
</dbReference>
<feature type="compositionally biased region" description="Basic and acidic residues" evidence="1">
    <location>
        <begin position="1"/>
        <end position="11"/>
    </location>
</feature>
<organism evidence="2 3">
    <name type="scientific">Citricoccus parietis</name>
    <dbReference type="NCBI Taxonomy" id="592307"/>
    <lineage>
        <taxon>Bacteria</taxon>
        <taxon>Bacillati</taxon>
        <taxon>Actinomycetota</taxon>
        <taxon>Actinomycetes</taxon>
        <taxon>Micrococcales</taxon>
        <taxon>Micrococcaceae</taxon>
        <taxon>Citricoccus</taxon>
    </lineage>
</organism>
<keyword evidence="3" id="KW-1185">Reference proteome</keyword>
<protein>
    <submittedName>
        <fullName evidence="2">Uncharacterized protein</fullName>
    </submittedName>
</protein>
<name>A0ABV5G0B1_9MICC</name>
<sequence>MTIHGLDDGESSRSAGHLTGGLPGRGRGATGPGRLRAARGSAGCG</sequence>
<accession>A0ABV5G0B1</accession>
<gene>
    <name evidence="2" type="ORF">ACFFX0_14700</name>
</gene>
<evidence type="ECO:0000313" key="2">
    <source>
        <dbReference type="EMBL" id="MFB9072378.1"/>
    </source>
</evidence>
<dbReference type="Proteomes" id="UP001589575">
    <property type="component" value="Unassembled WGS sequence"/>
</dbReference>
<comment type="caution">
    <text evidence="2">The sequence shown here is derived from an EMBL/GenBank/DDBJ whole genome shotgun (WGS) entry which is preliminary data.</text>
</comment>
<evidence type="ECO:0000313" key="3">
    <source>
        <dbReference type="Proteomes" id="UP001589575"/>
    </source>
</evidence>
<reference evidence="2 3" key="1">
    <citation type="submission" date="2024-09" db="EMBL/GenBank/DDBJ databases">
        <authorList>
            <person name="Sun Q."/>
            <person name="Mori K."/>
        </authorList>
    </citation>
    <scope>NUCLEOTIDE SEQUENCE [LARGE SCALE GENOMIC DNA]</scope>
    <source>
        <strain evidence="2 3">CCM 7609</strain>
    </source>
</reference>
<feature type="compositionally biased region" description="Gly residues" evidence="1">
    <location>
        <begin position="18"/>
        <end position="31"/>
    </location>
</feature>
<evidence type="ECO:0000256" key="1">
    <source>
        <dbReference type="SAM" id="MobiDB-lite"/>
    </source>
</evidence>
<proteinExistence type="predicted"/>